<dbReference type="PRINTS" id="PR00792">
    <property type="entry name" value="PEPSIN"/>
</dbReference>
<proteinExistence type="inferred from homology"/>
<keyword evidence="12" id="KW-1015">Disulfide bond</keyword>
<keyword evidence="10" id="KW-0449">Lipoprotein</keyword>
<dbReference type="PANTHER" id="PTHR47966">
    <property type="entry name" value="BETA-SITE APP-CLEAVING ENZYME, ISOFORM A-RELATED"/>
    <property type="match status" value="1"/>
</dbReference>
<dbReference type="STRING" id="43265.A0A545VEC9"/>
<dbReference type="InterPro" id="IPR001461">
    <property type="entry name" value="Aspartic_peptidase_A1"/>
</dbReference>
<dbReference type="InterPro" id="IPR034164">
    <property type="entry name" value="Pepsin-like_dom"/>
</dbReference>
<dbReference type="InterPro" id="IPR021109">
    <property type="entry name" value="Peptidase_aspartic_dom_sf"/>
</dbReference>
<keyword evidence="9" id="KW-0325">Glycoprotein</keyword>
<dbReference type="FunFam" id="2.40.70.10:FF:000085">
    <property type="entry name" value="Aspartic-type endopeptidase (CtsD), putative"/>
    <property type="match status" value="1"/>
</dbReference>
<organism evidence="16 17">
    <name type="scientific">Cordyceps javanica</name>
    <dbReference type="NCBI Taxonomy" id="43265"/>
    <lineage>
        <taxon>Eukaryota</taxon>
        <taxon>Fungi</taxon>
        <taxon>Dikarya</taxon>
        <taxon>Ascomycota</taxon>
        <taxon>Pezizomycotina</taxon>
        <taxon>Sordariomycetes</taxon>
        <taxon>Hypocreomycetidae</taxon>
        <taxon>Hypocreales</taxon>
        <taxon>Cordycipitaceae</taxon>
        <taxon>Cordyceps</taxon>
    </lineage>
</organism>
<comment type="similarity">
    <text evidence="2">Belongs to the peptidase A1 family.</text>
</comment>
<evidence type="ECO:0000256" key="12">
    <source>
        <dbReference type="PIRSR" id="PIRSR601461-2"/>
    </source>
</evidence>
<keyword evidence="3" id="KW-1003">Cell membrane</keyword>
<dbReference type="FunFam" id="2.40.70.10:FF:000060">
    <property type="entry name" value="Aspartic-type endopeptidase ctsD"/>
    <property type="match status" value="1"/>
</dbReference>
<keyword evidence="6" id="KW-0064">Aspartyl protease</keyword>
<feature type="disulfide bond" evidence="12">
    <location>
        <begin position="342"/>
        <end position="374"/>
    </location>
</feature>
<evidence type="ECO:0000256" key="14">
    <source>
        <dbReference type="SAM" id="SignalP"/>
    </source>
</evidence>
<keyword evidence="4" id="KW-0645">Protease</keyword>
<dbReference type="Pfam" id="PF00026">
    <property type="entry name" value="Asp"/>
    <property type="match status" value="1"/>
</dbReference>
<dbReference type="InterPro" id="IPR033121">
    <property type="entry name" value="PEPTIDASE_A1"/>
</dbReference>
<evidence type="ECO:0000256" key="5">
    <source>
        <dbReference type="ARBA" id="ARBA00022729"/>
    </source>
</evidence>
<protein>
    <submittedName>
        <fullName evidence="16">Aspartic-type endopeptidase (CtsD)</fullName>
    </submittedName>
</protein>
<evidence type="ECO:0000256" key="13">
    <source>
        <dbReference type="SAM" id="MobiDB-lite"/>
    </source>
</evidence>
<dbReference type="SUPFAM" id="SSF50630">
    <property type="entry name" value="Acid proteases"/>
    <property type="match status" value="1"/>
</dbReference>
<dbReference type="PROSITE" id="PS51767">
    <property type="entry name" value="PEPTIDASE_A1"/>
    <property type="match status" value="1"/>
</dbReference>
<name>A0A545VEC9_9HYPO</name>
<evidence type="ECO:0000256" key="11">
    <source>
        <dbReference type="PIRSR" id="PIRSR601461-1"/>
    </source>
</evidence>
<evidence type="ECO:0000313" key="16">
    <source>
        <dbReference type="EMBL" id="TQV99999.1"/>
    </source>
</evidence>
<feature type="domain" description="Peptidase A1" evidence="15">
    <location>
        <begin position="110"/>
        <end position="412"/>
    </location>
</feature>
<gene>
    <name evidence="16" type="ORF">IF1G_02214</name>
</gene>
<evidence type="ECO:0000256" key="9">
    <source>
        <dbReference type="ARBA" id="ARBA00023180"/>
    </source>
</evidence>
<dbReference type="Gene3D" id="2.40.70.10">
    <property type="entry name" value="Acid Proteases"/>
    <property type="match status" value="2"/>
</dbReference>
<evidence type="ECO:0000259" key="15">
    <source>
        <dbReference type="PROSITE" id="PS51767"/>
    </source>
</evidence>
<keyword evidence="17" id="KW-1185">Reference proteome</keyword>
<sequence length="527" mass="54292">MQLVPTLVCLALWSSSANAFYPYKPEWLKSDSESEAKRATSIDDSEGLAFEIHQRQGVPVASQEAARLAGKYNGHVALTRRGNDYTVVSATTPTTSDAAGVNQDGTDFSYFIQVALGSKKTKFYMLIDTGAGSSWVMGSDCSSAACAKHDTFGASQSNTLTASDKEFNVAYGSGNVSGKLVTDTISVAGMSTKFEFGLASKTSEQFKDFAFDGILGLSVGSGASGNFLTTLTKSGSIKSNVFSVALSRAADGATNGEIKFGGTNSVKYTGDITYNSLASEKKEWAINLDDMSFDGKKAGVGGKLAYIDTGTTYIFAPSAVTDKLHAVIAGSSKEGNSYSVPCDTTKPITVTFSGVDYEIPAKDWVSRKNQDGHCMSNIYGQEVVKNSWLMGATFLKNVYAVFDKDGDRIGFAKTAGPGDSTSSHSSSATPTGSSSVLPSSSLSSSSTDPASNSAVPTSSSSTSATKPSLGLTGQESTTVGASGSSTASGADPTKTGDKGSGAVSGLCTQGAHLASVVVGVAALLLLV</sequence>
<feature type="compositionally biased region" description="Low complexity" evidence="13">
    <location>
        <begin position="420"/>
        <end position="468"/>
    </location>
</feature>
<dbReference type="EMBL" id="SPUK01000002">
    <property type="protein sequence ID" value="TQV99999.1"/>
    <property type="molecule type" value="Genomic_DNA"/>
</dbReference>
<dbReference type="GO" id="GO:0006508">
    <property type="term" value="P:proteolysis"/>
    <property type="evidence" value="ECO:0007669"/>
    <property type="project" value="UniProtKB-KW"/>
</dbReference>
<evidence type="ECO:0000256" key="2">
    <source>
        <dbReference type="ARBA" id="ARBA00007447"/>
    </source>
</evidence>
<dbReference type="AlphaFoldDB" id="A0A545VEC9"/>
<keyword evidence="5 14" id="KW-0732">Signal</keyword>
<feature type="active site" evidence="11">
    <location>
        <position position="128"/>
    </location>
</feature>
<evidence type="ECO:0000256" key="10">
    <source>
        <dbReference type="ARBA" id="ARBA00023288"/>
    </source>
</evidence>
<keyword evidence="7" id="KW-0378">Hydrolase</keyword>
<evidence type="ECO:0000313" key="17">
    <source>
        <dbReference type="Proteomes" id="UP000315783"/>
    </source>
</evidence>
<keyword evidence="8" id="KW-0472">Membrane</keyword>
<dbReference type="GO" id="GO:0005886">
    <property type="term" value="C:plasma membrane"/>
    <property type="evidence" value="ECO:0007669"/>
    <property type="project" value="UniProtKB-SubCell"/>
</dbReference>
<feature type="compositionally biased region" description="Low complexity" evidence="13">
    <location>
        <begin position="476"/>
        <end position="490"/>
    </location>
</feature>
<evidence type="ECO:0000256" key="6">
    <source>
        <dbReference type="ARBA" id="ARBA00022750"/>
    </source>
</evidence>
<evidence type="ECO:0000256" key="3">
    <source>
        <dbReference type="ARBA" id="ARBA00022475"/>
    </source>
</evidence>
<dbReference type="Proteomes" id="UP000315783">
    <property type="component" value="Unassembled WGS sequence"/>
</dbReference>
<comment type="caution">
    <text evidence="16">The sequence shown here is derived from an EMBL/GenBank/DDBJ whole genome shotgun (WGS) entry which is preliminary data.</text>
</comment>
<feature type="signal peptide" evidence="14">
    <location>
        <begin position="1"/>
        <end position="19"/>
    </location>
</feature>
<evidence type="ECO:0000256" key="1">
    <source>
        <dbReference type="ARBA" id="ARBA00004236"/>
    </source>
</evidence>
<evidence type="ECO:0000256" key="4">
    <source>
        <dbReference type="ARBA" id="ARBA00022670"/>
    </source>
</evidence>
<dbReference type="PANTHER" id="PTHR47966:SF75">
    <property type="entry name" value="ENDOPEPTIDASE (CTSD), PUTATIVE (AFU_ORTHOLOGUE AFUA_4G07040)-RELATED"/>
    <property type="match status" value="1"/>
</dbReference>
<feature type="region of interest" description="Disordered" evidence="13">
    <location>
        <begin position="413"/>
        <end position="501"/>
    </location>
</feature>
<comment type="subcellular location">
    <subcellularLocation>
        <location evidence="1">Cell membrane</location>
    </subcellularLocation>
</comment>
<feature type="chain" id="PRO_5022233909" evidence="14">
    <location>
        <begin position="20"/>
        <end position="527"/>
    </location>
</feature>
<accession>A0A545VEC9</accession>
<feature type="active site" evidence="11">
    <location>
        <position position="308"/>
    </location>
</feature>
<reference evidence="16 17" key="1">
    <citation type="journal article" date="2019" name="Appl. Microbiol. Biotechnol.">
        <title>Genome sequence of Isaria javanica and comparative genome analysis insights into family S53 peptidase evolution in fungal entomopathogens.</title>
        <authorList>
            <person name="Lin R."/>
            <person name="Zhang X."/>
            <person name="Xin B."/>
            <person name="Zou M."/>
            <person name="Gao Y."/>
            <person name="Qin F."/>
            <person name="Hu Q."/>
            <person name="Xie B."/>
            <person name="Cheng X."/>
        </authorList>
    </citation>
    <scope>NUCLEOTIDE SEQUENCE [LARGE SCALE GENOMIC DNA]</scope>
    <source>
        <strain evidence="16 17">IJ1G</strain>
    </source>
</reference>
<dbReference type="GO" id="GO:0004190">
    <property type="term" value="F:aspartic-type endopeptidase activity"/>
    <property type="evidence" value="ECO:0007669"/>
    <property type="project" value="UniProtKB-KW"/>
</dbReference>
<evidence type="ECO:0000256" key="8">
    <source>
        <dbReference type="ARBA" id="ARBA00023136"/>
    </source>
</evidence>
<evidence type="ECO:0000256" key="7">
    <source>
        <dbReference type="ARBA" id="ARBA00022801"/>
    </source>
</evidence>
<dbReference type="CDD" id="cd05471">
    <property type="entry name" value="pepsin_like"/>
    <property type="match status" value="1"/>
</dbReference>
<feature type="disulfide bond" evidence="12">
    <location>
        <begin position="141"/>
        <end position="146"/>
    </location>
</feature>
<dbReference type="OrthoDB" id="660550at2759"/>